<proteinExistence type="predicted"/>
<evidence type="ECO:0000256" key="1">
    <source>
        <dbReference type="SAM" id="MobiDB-lite"/>
    </source>
</evidence>
<dbReference type="RefSeq" id="XP_062652686.1">
    <property type="nucleotide sequence ID" value="XM_062787851.1"/>
</dbReference>
<reference evidence="2" key="1">
    <citation type="journal article" date="2023" name="Mol. Phylogenet. Evol.">
        <title>Genome-scale phylogeny and comparative genomics of the fungal order Sordariales.</title>
        <authorList>
            <person name="Hensen N."/>
            <person name="Bonometti L."/>
            <person name="Westerberg I."/>
            <person name="Brannstrom I.O."/>
            <person name="Guillou S."/>
            <person name="Cros-Aarteil S."/>
            <person name="Calhoun S."/>
            <person name="Haridas S."/>
            <person name="Kuo A."/>
            <person name="Mondo S."/>
            <person name="Pangilinan J."/>
            <person name="Riley R."/>
            <person name="LaButti K."/>
            <person name="Andreopoulos B."/>
            <person name="Lipzen A."/>
            <person name="Chen C."/>
            <person name="Yan M."/>
            <person name="Daum C."/>
            <person name="Ng V."/>
            <person name="Clum A."/>
            <person name="Steindorff A."/>
            <person name="Ohm R.A."/>
            <person name="Martin F."/>
            <person name="Silar P."/>
            <person name="Natvig D.O."/>
            <person name="Lalanne C."/>
            <person name="Gautier V."/>
            <person name="Ament-Velasquez S.L."/>
            <person name="Kruys A."/>
            <person name="Hutchinson M.I."/>
            <person name="Powell A.J."/>
            <person name="Barry K."/>
            <person name="Miller A.N."/>
            <person name="Grigoriev I.V."/>
            <person name="Debuchy R."/>
            <person name="Gladieux P."/>
            <person name="Hiltunen Thoren M."/>
            <person name="Johannesson H."/>
        </authorList>
    </citation>
    <scope>NUCLEOTIDE SEQUENCE</scope>
    <source>
        <strain evidence="2">CBS 731.68</strain>
    </source>
</reference>
<name>A0AAN6Z7S0_9PEZI</name>
<reference evidence="2" key="2">
    <citation type="submission" date="2023-05" db="EMBL/GenBank/DDBJ databases">
        <authorList>
            <consortium name="Lawrence Berkeley National Laboratory"/>
            <person name="Steindorff A."/>
            <person name="Hensen N."/>
            <person name="Bonometti L."/>
            <person name="Westerberg I."/>
            <person name="Brannstrom I.O."/>
            <person name="Guillou S."/>
            <person name="Cros-Aarteil S."/>
            <person name="Calhoun S."/>
            <person name="Haridas S."/>
            <person name="Kuo A."/>
            <person name="Mondo S."/>
            <person name="Pangilinan J."/>
            <person name="Riley R."/>
            <person name="Labutti K."/>
            <person name="Andreopoulos B."/>
            <person name="Lipzen A."/>
            <person name="Chen C."/>
            <person name="Yanf M."/>
            <person name="Daum C."/>
            <person name="Ng V."/>
            <person name="Clum A."/>
            <person name="Ohm R."/>
            <person name="Martin F."/>
            <person name="Silar P."/>
            <person name="Natvig D."/>
            <person name="Lalanne C."/>
            <person name="Gautier V."/>
            <person name="Ament-Velasquez S.L."/>
            <person name="Kruys A."/>
            <person name="Hutchinson M.I."/>
            <person name="Powell A.J."/>
            <person name="Barry K."/>
            <person name="Miller A.N."/>
            <person name="Grigoriev I.V."/>
            <person name="Debuchy R."/>
            <person name="Gladieux P."/>
            <person name="Thoren M.H."/>
            <person name="Johannesson H."/>
        </authorList>
    </citation>
    <scope>NUCLEOTIDE SEQUENCE</scope>
    <source>
        <strain evidence="2">CBS 731.68</strain>
    </source>
</reference>
<sequence>SPKPKKSLYQRCVDARTGRNNQISDDDLRKYTGMTKAQLNEWSKDRSGVAGNQLAGSLAMGPASGLGGMMTAEGYGGWGPDAAGKLKFPPKPAHQEKKAFEEK</sequence>
<feature type="compositionally biased region" description="Basic and acidic residues" evidence="1">
    <location>
        <begin position="93"/>
        <end position="103"/>
    </location>
</feature>
<dbReference type="Proteomes" id="UP001302602">
    <property type="component" value="Unassembled WGS sequence"/>
</dbReference>
<dbReference type="AlphaFoldDB" id="A0AAN6Z7S0"/>
<feature type="region of interest" description="Disordered" evidence="1">
    <location>
        <begin position="82"/>
        <end position="103"/>
    </location>
</feature>
<keyword evidence="3" id="KW-1185">Reference proteome</keyword>
<gene>
    <name evidence="2" type="ORF">N657DRAFT_545498</name>
</gene>
<evidence type="ECO:0000313" key="3">
    <source>
        <dbReference type="Proteomes" id="UP001302602"/>
    </source>
</evidence>
<protein>
    <submittedName>
        <fullName evidence="2">Uncharacterized protein</fullName>
    </submittedName>
</protein>
<comment type="caution">
    <text evidence="2">The sequence shown here is derived from an EMBL/GenBank/DDBJ whole genome shotgun (WGS) entry which is preliminary data.</text>
</comment>
<feature type="non-terminal residue" evidence="2">
    <location>
        <position position="1"/>
    </location>
</feature>
<organism evidence="2 3">
    <name type="scientific">Parathielavia appendiculata</name>
    <dbReference type="NCBI Taxonomy" id="2587402"/>
    <lineage>
        <taxon>Eukaryota</taxon>
        <taxon>Fungi</taxon>
        <taxon>Dikarya</taxon>
        <taxon>Ascomycota</taxon>
        <taxon>Pezizomycotina</taxon>
        <taxon>Sordariomycetes</taxon>
        <taxon>Sordariomycetidae</taxon>
        <taxon>Sordariales</taxon>
        <taxon>Chaetomiaceae</taxon>
        <taxon>Parathielavia</taxon>
    </lineage>
</organism>
<feature type="non-terminal residue" evidence="2">
    <location>
        <position position="103"/>
    </location>
</feature>
<evidence type="ECO:0000313" key="2">
    <source>
        <dbReference type="EMBL" id="KAK4128915.1"/>
    </source>
</evidence>
<dbReference type="EMBL" id="MU853223">
    <property type="protein sequence ID" value="KAK4128915.1"/>
    <property type="molecule type" value="Genomic_DNA"/>
</dbReference>
<dbReference type="GeneID" id="87824621"/>
<accession>A0AAN6Z7S0</accession>